<feature type="non-terminal residue" evidence="2">
    <location>
        <position position="1"/>
    </location>
</feature>
<gene>
    <name evidence="2" type="ORF">Hamer_G000961</name>
</gene>
<reference evidence="2" key="1">
    <citation type="journal article" date="2021" name="Sci. Adv.">
        <title>The American lobster genome reveals insights on longevity, neural, and immune adaptations.</title>
        <authorList>
            <person name="Polinski J.M."/>
            <person name="Zimin A.V."/>
            <person name="Clark K.F."/>
            <person name="Kohn A.B."/>
            <person name="Sadowski N."/>
            <person name="Timp W."/>
            <person name="Ptitsyn A."/>
            <person name="Khanna P."/>
            <person name="Romanova D.Y."/>
            <person name="Williams P."/>
            <person name="Greenwood S.J."/>
            <person name="Moroz L.L."/>
            <person name="Walt D.R."/>
            <person name="Bodnar A.G."/>
        </authorList>
    </citation>
    <scope>NUCLEOTIDE SEQUENCE</scope>
    <source>
        <strain evidence="2">GMGI-L3</strain>
    </source>
</reference>
<feature type="compositionally biased region" description="Basic and acidic residues" evidence="1">
    <location>
        <begin position="228"/>
        <end position="237"/>
    </location>
</feature>
<keyword evidence="3" id="KW-1185">Reference proteome</keyword>
<feature type="non-terminal residue" evidence="2">
    <location>
        <position position="789"/>
    </location>
</feature>
<evidence type="ECO:0000313" key="3">
    <source>
        <dbReference type="Proteomes" id="UP000747542"/>
    </source>
</evidence>
<accession>A0A8J5N2J8</accession>
<dbReference type="Proteomes" id="UP000747542">
    <property type="component" value="Unassembled WGS sequence"/>
</dbReference>
<dbReference type="EMBL" id="JAHLQT010011632">
    <property type="protein sequence ID" value="KAG7171996.1"/>
    <property type="molecule type" value="Genomic_DNA"/>
</dbReference>
<comment type="caution">
    <text evidence="2">The sequence shown here is derived from an EMBL/GenBank/DDBJ whole genome shotgun (WGS) entry which is preliminary data.</text>
</comment>
<organism evidence="2 3">
    <name type="scientific">Homarus americanus</name>
    <name type="common">American lobster</name>
    <dbReference type="NCBI Taxonomy" id="6706"/>
    <lineage>
        <taxon>Eukaryota</taxon>
        <taxon>Metazoa</taxon>
        <taxon>Ecdysozoa</taxon>
        <taxon>Arthropoda</taxon>
        <taxon>Crustacea</taxon>
        <taxon>Multicrustacea</taxon>
        <taxon>Malacostraca</taxon>
        <taxon>Eumalacostraca</taxon>
        <taxon>Eucarida</taxon>
        <taxon>Decapoda</taxon>
        <taxon>Pleocyemata</taxon>
        <taxon>Astacidea</taxon>
        <taxon>Nephropoidea</taxon>
        <taxon>Nephropidae</taxon>
        <taxon>Homarus</taxon>
    </lineage>
</organism>
<dbReference type="AlphaFoldDB" id="A0A8J5N2J8"/>
<protein>
    <submittedName>
        <fullName evidence="2">Uncharacterized protein</fullName>
    </submittedName>
</protein>
<feature type="region of interest" description="Disordered" evidence="1">
    <location>
        <begin position="1"/>
        <end position="21"/>
    </location>
</feature>
<feature type="compositionally biased region" description="Polar residues" evidence="1">
    <location>
        <begin position="248"/>
        <end position="260"/>
    </location>
</feature>
<evidence type="ECO:0000256" key="1">
    <source>
        <dbReference type="SAM" id="MobiDB-lite"/>
    </source>
</evidence>
<proteinExistence type="predicted"/>
<dbReference type="PANTHER" id="PTHR46113:SF1">
    <property type="entry name" value="PEPTIDASE M17 LEUCYL AMINOPEPTIDASE N-TERMINAL DOMAIN-CONTAINING PROTEIN"/>
    <property type="match status" value="1"/>
</dbReference>
<evidence type="ECO:0000313" key="2">
    <source>
        <dbReference type="EMBL" id="KAG7171996.1"/>
    </source>
</evidence>
<dbReference type="PANTHER" id="PTHR46113">
    <property type="entry name" value="SNAC DOMAIN-CONTAINING PROTEIN"/>
    <property type="match status" value="1"/>
</dbReference>
<name>A0A8J5N2J8_HOMAM</name>
<feature type="region of interest" description="Disordered" evidence="1">
    <location>
        <begin position="225"/>
        <end position="262"/>
    </location>
</feature>
<sequence length="789" mass="88983">VSNTSPTSPNSPTPSQLSLPLVTLPPPRNLFPSQLPHPFVAPPPPILLHYFSPLLPLLDTHLKYLMRATSCDVGLCRESRLTNLTTASCNPSGILGSTLFTCSPTCGEDEKLGVTLNESGDRQETFKETVRNVLTFWNLARIKTISERGCREKLTRLWEHWRSLQKSRDRAAKDKDIGAPDAVEDIEKNRLLTPADKQQDIAFYQDQRGERKAFMSGNDKIFAAKKRKQEERVEKQRSKQGRFAACEPSSSDSRPQTSVVADTPTEVEMEKKDTAIQPGRYTSKHPYVTVQLPRRILQEPALKELADRLRISNNEIVSVVAAVLRSANPPGDLSEFRISRETARRARASHRRQVAAAQREAFTPPPHAVVHWDGKLVKNVVGEKEHRQAIFISGRGHEEGKLLAVLPVKDGTGLTQARATARAIEDWGCASNVKALCFDTTSSNTGRVQGAVVHLEALLEKQLLRLGCRHHVVELVVRAAASNIFGKTSAPTDPLFQTLKKSHLRHRTVSYLLTVTEWAREDYREAAELTLLVLGVNPPRGTHFLRPGACHHARWMAKIIYYLKIYMFSHQLELSSDLCVKLQRMAIFVSLLYTPAWLKSPVAEDAPVNDLQLHHELLRYRALDCEVADAALAVASRHLWYLRPQTVVLSLCSEKLSAAEKKEMATKLSCLEETNDYANDNLVIQQTTRLSDLIDERSWMIFKEHHVCGTAWLMSPVEDWEKNEEFMKLKDFSRSLKVTNDVAERGIKLMQDFIGSVTKDEQQLQDVMQLVEKHRKQMSGFSKSALMQL</sequence>